<reference evidence="1" key="2">
    <citation type="submission" date="2022-11" db="EMBL/GenBank/DDBJ databases">
        <title>Draft genome sequencing of Pseudomonas atacamensis RS3R1.</title>
        <authorList>
            <person name="Furuya T."/>
            <person name="Kaneko H."/>
        </authorList>
    </citation>
    <scope>NUCLEOTIDE SEQUENCE</scope>
    <source>
        <strain evidence="1">RS3R-1</strain>
    </source>
</reference>
<protein>
    <submittedName>
        <fullName evidence="1">Uncharacterized protein</fullName>
    </submittedName>
</protein>
<reference evidence="1" key="1">
    <citation type="journal article" date="2021" name="Sci. Rep.">
        <title>An efficient direct screening system for microorganisms that activate plant immune responses based on plant-microbe interactions using cultured plant cells.</title>
        <authorList>
            <person name="Kurokawa M."/>
            <person name="Nakano M."/>
            <person name="Kitahata N."/>
            <person name="Kuchitsu K."/>
            <person name="Furuya T."/>
        </authorList>
    </citation>
    <scope>NUCLEOTIDE SEQUENCE</scope>
    <source>
        <strain evidence="1">RS3R-1</strain>
    </source>
</reference>
<name>A0ABQ5PRC2_9PSED</name>
<evidence type="ECO:0000313" key="1">
    <source>
        <dbReference type="EMBL" id="GLH45897.1"/>
    </source>
</evidence>
<reference evidence="1" key="3">
    <citation type="journal article" date="2023" name="J. Biotechnol.">
        <title>Draft Genome Sequences of Endophytic Pseudomonas Strains, Isolated from the Interior of Brassicaceae Plants.</title>
        <authorList>
            <person name="Kaneko H."/>
            <person name="Furuya T."/>
        </authorList>
    </citation>
    <scope>NUCLEOTIDE SEQUENCE</scope>
    <source>
        <strain evidence="1">RS3R-1</strain>
    </source>
</reference>
<dbReference type="Proteomes" id="UP001145022">
    <property type="component" value="Unassembled WGS sequence"/>
</dbReference>
<comment type="caution">
    <text evidence="1">The sequence shown here is derived from an EMBL/GenBank/DDBJ whole genome shotgun (WGS) entry which is preliminary data.</text>
</comment>
<keyword evidence="2" id="KW-1185">Reference proteome</keyword>
<organism evidence="1 2">
    <name type="scientific">Pseudomonas atacamensis</name>
    <dbReference type="NCBI Taxonomy" id="2565368"/>
    <lineage>
        <taxon>Bacteria</taxon>
        <taxon>Pseudomonadati</taxon>
        <taxon>Pseudomonadota</taxon>
        <taxon>Gammaproteobacteria</taxon>
        <taxon>Pseudomonadales</taxon>
        <taxon>Pseudomonadaceae</taxon>
        <taxon>Pseudomonas</taxon>
    </lineage>
</organism>
<accession>A0ABQ5PRC2</accession>
<sequence length="63" mass="7096">MAAYLTTKMPRPMVDASDLMLGFAFLRLDSTQGTLCDHSEYAQRLRPLVDTDALHGVDRQQVQ</sequence>
<dbReference type="EMBL" id="BSCQ01000047">
    <property type="protein sequence ID" value="GLH45897.1"/>
    <property type="molecule type" value="Genomic_DNA"/>
</dbReference>
<proteinExistence type="predicted"/>
<gene>
    <name evidence="1" type="ORF">RS3R1_49850</name>
</gene>
<evidence type="ECO:0000313" key="2">
    <source>
        <dbReference type="Proteomes" id="UP001145022"/>
    </source>
</evidence>